<evidence type="ECO:0000313" key="16">
    <source>
        <dbReference type="Proteomes" id="UP000002281"/>
    </source>
</evidence>
<comment type="function">
    <text evidence="8">Probable ATP-binding RNA helicase. Has ATPase activity and is involved in the maturation of precursor large subunit rRNAs.</text>
</comment>
<dbReference type="Proteomes" id="UP000002281">
    <property type="component" value="Chromosome 8"/>
</dbReference>
<dbReference type="SMART" id="SM01178">
    <property type="entry name" value="DUF4217"/>
    <property type="match status" value="1"/>
</dbReference>
<dbReference type="Gene3D" id="3.40.50.300">
    <property type="entry name" value="P-loop containing nucleotide triphosphate hydrolases"/>
    <property type="match status" value="2"/>
</dbReference>
<dbReference type="PROSITE" id="PS51194">
    <property type="entry name" value="HELICASE_CTER"/>
    <property type="match status" value="1"/>
</dbReference>
<keyword evidence="4 10" id="KW-0067">ATP-binding</keyword>
<dbReference type="Pfam" id="PF00271">
    <property type="entry name" value="Helicase_C"/>
    <property type="match status" value="1"/>
</dbReference>
<evidence type="ECO:0000256" key="4">
    <source>
        <dbReference type="ARBA" id="ARBA00022840"/>
    </source>
</evidence>
<evidence type="ECO:0000256" key="7">
    <source>
        <dbReference type="ARBA" id="ARBA00047984"/>
    </source>
</evidence>
<feature type="compositionally biased region" description="Basic residues" evidence="12">
    <location>
        <begin position="531"/>
        <end position="554"/>
    </location>
</feature>
<dbReference type="SMART" id="SM00487">
    <property type="entry name" value="DEXDc"/>
    <property type="match status" value="1"/>
</dbReference>
<dbReference type="SMART" id="SM00490">
    <property type="entry name" value="HELICc"/>
    <property type="match status" value="1"/>
</dbReference>
<dbReference type="InterPro" id="IPR025313">
    <property type="entry name" value="SPB4-like_CTE"/>
</dbReference>
<dbReference type="GO" id="GO:0003724">
    <property type="term" value="F:RNA helicase activity"/>
    <property type="evidence" value="ECO:0007669"/>
    <property type="project" value="UniProtKB-EC"/>
</dbReference>
<feature type="compositionally biased region" description="Basic and acidic residues" evidence="12">
    <location>
        <begin position="517"/>
        <end position="530"/>
    </location>
</feature>
<dbReference type="InterPro" id="IPR000629">
    <property type="entry name" value="RNA-helicase_DEAD-box_CS"/>
</dbReference>
<dbReference type="CDD" id="cd18787">
    <property type="entry name" value="SF2_C_DEAD"/>
    <property type="match status" value="1"/>
</dbReference>
<dbReference type="GO" id="GO:0016887">
    <property type="term" value="F:ATP hydrolysis activity"/>
    <property type="evidence" value="ECO:0007669"/>
    <property type="project" value="Ensembl"/>
</dbReference>
<dbReference type="GO" id="GO:0005654">
    <property type="term" value="C:nucleoplasm"/>
    <property type="evidence" value="ECO:0007669"/>
    <property type="project" value="Ensembl"/>
</dbReference>
<evidence type="ECO:0000256" key="3">
    <source>
        <dbReference type="ARBA" id="ARBA00022806"/>
    </source>
</evidence>
<dbReference type="CDD" id="cd17960">
    <property type="entry name" value="DEADc_DDX55"/>
    <property type="match status" value="1"/>
</dbReference>
<accession>A0A9L0T9R7</accession>
<dbReference type="PROSITE" id="PS51192">
    <property type="entry name" value="HELICASE_ATP_BIND_1"/>
    <property type="match status" value="1"/>
</dbReference>
<dbReference type="PROSITE" id="PS00039">
    <property type="entry name" value="DEAD_ATP_HELICASE"/>
    <property type="match status" value="1"/>
</dbReference>
<dbReference type="InterPro" id="IPR011545">
    <property type="entry name" value="DEAD/DEAH_box_helicase_dom"/>
</dbReference>
<evidence type="ECO:0000256" key="11">
    <source>
        <dbReference type="RuleBase" id="RU365068"/>
    </source>
</evidence>
<dbReference type="InterPro" id="IPR027417">
    <property type="entry name" value="P-loop_NTPase"/>
</dbReference>
<dbReference type="AlphaFoldDB" id="A0A9L0T9R7"/>
<dbReference type="GO" id="GO:0005524">
    <property type="term" value="F:ATP binding"/>
    <property type="evidence" value="ECO:0007669"/>
    <property type="project" value="UniProtKB-UniRule"/>
</dbReference>
<reference evidence="15 16" key="1">
    <citation type="journal article" date="2009" name="Science">
        <title>Genome sequence, comparative analysis, and population genetics of the domestic horse.</title>
        <authorList>
            <consortium name="Broad Institute Genome Sequencing Platform"/>
            <consortium name="Broad Institute Whole Genome Assembly Team"/>
            <person name="Wade C.M."/>
            <person name="Giulotto E."/>
            <person name="Sigurdsson S."/>
            <person name="Zoli M."/>
            <person name="Gnerre S."/>
            <person name="Imsland F."/>
            <person name="Lear T.L."/>
            <person name="Adelson D.L."/>
            <person name="Bailey E."/>
            <person name="Bellone R.R."/>
            <person name="Bloecker H."/>
            <person name="Distl O."/>
            <person name="Edgar R.C."/>
            <person name="Garber M."/>
            <person name="Leeb T."/>
            <person name="Mauceli E."/>
            <person name="MacLeod J.N."/>
            <person name="Penedo M.C.T."/>
            <person name="Raison J.M."/>
            <person name="Sharpe T."/>
            <person name="Vogel J."/>
            <person name="Andersson L."/>
            <person name="Antczak D.F."/>
            <person name="Biagi T."/>
            <person name="Binns M.M."/>
            <person name="Chowdhary B.P."/>
            <person name="Coleman S.J."/>
            <person name="Della Valle G."/>
            <person name="Fryc S."/>
            <person name="Guerin G."/>
            <person name="Hasegawa T."/>
            <person name="Hill E.W."/>
            <person name="Jurka J."/>
            <person name="Kiialainen A."/>
            <person name="Lindgren G."/>
            <person name="Liu J."/>
            <person name="Magnani E."/>
            <person name="Mickelson J.R."/>
            <person name="Murray J."/>
            <person name="Nergadze S.G."/>
            <person name="Onofrio R."/>
            <person name="Pedroni S."/>
            <person name="Piras M.F."/>
            <person name="Raudsepp T."/>
            <person name="Rocchi M."/>
            <person name="Roeed K.H."/>
            <person name="Ryder O.A."/>
            <person name="Searle S."/>
            <person name="Skow L."/>
            <person name="Swinburne J.E."/>
            <person name="Syvaenen A.C."/>
            <person name="Tozaki T."/>
            <person name="Valberg S.J."/>
            <person name="Vaudin M."/>
            <person name="White J.R."/>
            <person name="Zody M.C."/>
            <person name="Lander E.S."/>
            <person name="Lindblad-Toh K."/>
        </authorList>
    </citation>
    <scope>NUCLEOTIDE SEQUENCE [LARGE SCALE GENOMIC DNA]</scope>
    <source>
        <strain evidence="15 16">Thoroughbred</strain>
    </source>
</reference>
<sequence>MEHVTEGSWESLPVPLHPGVLGVLRELGFPYMTPVQSATIPLFLKNKDVAAEAVTGSGKTLAFVIPILEILLRREEKLKKSQVGAIIITPTRELAIQIDEVLSHFTKPFPQFSQILWIGGRNPGEDVARFKEQGGNIIVATPGRLEDMFRRKAEGLALASCVRALDVLVLDEADRLLDMGFEASINTILEFLPKQRRTGLFSATQTQEVENLVRAGLRNPVRISVKEKGLAASSTQKTPSRLENYYMVCKADEKFNQLVHFLRNHKQEKHLVFFSTCACVEYYGKALEALVKSVKIMCIHGKMKYKRNKIFMEFRKLPSGILVCTDVMARGIDIPEVNWVLQYDPPSNASAFVHRCGRTARIGHGGSALVFLLPMEESYINFLAINQKEALGRRLQLEVRMWSLQCPLQEMKLQKNTMDLLPKLQSMALADRAVFEKGMKAFVSYVQAYAKHECNLIFRLKDLDFARLARGFALLRMPKMPELRGKQFPDFVPVDVNTDTIPFKDKIREKQRQKLLEQQRKEKTANEGRRKFIKNKAWSKQKAKKEKKKKMNEKRKREEGSDIEDEDMEELLNDTRLLKKFKKGKITEEEFEKGLLTSGKRRAKTADLGISDSEGGGGRAGLHTLEYFTRNIPALKSNRRKCKIT</sequence>
<dbReference type="Pfam" id="PF00270">
    <property type="entry name" value="DEAD"/>
    <property type="match status" value="1"/>
</dbReference>
<dbReference type="EC" id="3.6.4.13" evidence="11"/>
<gene>
    <name evidence="15" type="primary">DDX55</name>
</gene>
<name>A0A9L0T9R7_HORSE</name>
<dbReference type="Ensembl" id="ENSECAT00000136656.1">
    <property type="protein sequence ID" value="ENSECAP00000083828.1"/>
    <property type="gene ID" value="ENSECAG00000011237.4"/>
</dbReference>
<feature type="domain" description="Helicase C-terminal" evidence="14">
    <location>
        <begin position="254"/>
        <end position="414"/>
    </location>
</feature>
<comment type="catalytic activity">
    <reaction evidence="7 11">
        <text>ATP + H2O = ADP + phosphate + H(+)</text>
        <dbReference type="Rhea" id="RHEA:13065"/>
        <dbReference type="ChEBI" id="CHEBI:15377"/>
        <dbReference type="ChEBI" id="CHEBI:15378"/>
        <dbReference type="ChEBI" id="CHEBI:30616"/>
        <dbReference type="ChEBI" id="CHEBI:43474"/>
        <dbReference type="ChEBI" id="CHEBI:456216"/>
        <dbReference type="EC" id="3.6.4.13"/>
    </reaction>
</comment>
<evidence type="ECO:0000256" key="6">
    <source>
        <dbReference type="ARBA" id="ARBA00038002"/>
    </source>
</evidence>
<comment type="domain">
    <text evidence="11">The Q motif is unique to and characteristic of the DEAD box family of RNA helicases and controls ATP binding and hydrolysis.</text>
</comment>
<reference evidence="15" key="3">
    <citation type="submission" date="2025-09" db="UniProtKB">
        <authorList>
            <consortium name="Ensembl"/>
        </authorList>
    </citation>
    <scope>IDENTIFICATION</scope>
    <source>
        <strain evidence="15">Thoroughbred</strain>
    </source>
</reference>
<evidence type="ECO:0000256" key="9">
    <source>
        <dbReference type="ARBA" id="ARBA00093562"/>
    </source>
</evidence>
<dbReference type="GO" id="GO:0000470">
    <property type="term" value="P:maturation of LSU-rRNA"/>
    <property type="evidence" value="ECO:0007669"/>
    <property type="project" value="Ensembl"/>
</dbReference>
<keyword evidence="5 11" id="KW-0694">RNA-binding</keyword>
<proteinExistence type="inferred from homology"/>
<evidence type="ECO:0000259" key="14">
    <source>
        <dbReference type="PROSITE" id="PS51194"/>
    </source>
</evidence>
<dbReference type="GeneTree" id="ENSGT00550000074969"/>
<reference evidence="15" key="2">
    <citation type="submission" date="2025-08" db="UniProtKB">
        <authorList>
            <consortium name="Ensembl"/>
        </authorList>
    </citation>
    <scope>IDENTIFICATION</scope>
    <source>
        <strain evidence="15">Thoroughbred</strain>
    </source>
</reference>
<feature type="region of interest" description="Disordered" evidence="12">
    <location>
        <begin position="517"/>
        <end position="563"/>
    </location>
</feature>
<keyword evidence="16" id="KW-1185">Reference proteome</keyword>
<evidence type="ECO:0000256" key="2">
    <source>
        <dbReference type="ARBA" id="ARBA00022801"/>
    </source>
</evidence>
<evidence type="ECO:0000259" key="13">
    <source>
        <dbReference type="PROSITE" id="PS51192"/>
    </source>
</evidence>
<evidence type="ECO:0000256" key="8">
    <source>
        <dbReference type="ARBA" id="ARBA00093363"/>
    </source>
</evidence>
<dbReference type="PANTHER" id="PTHR24031">
    <property type="entry name" value="RNA HELICASE"/>
    <property type="match status" value="1"/>
</dbReference>
<keyword evidence="3 10" id="KW-0347">Helicase</keyword>
<dbReference type="InterPro" id="IPR001650">
    <property type="entry name" value="Helicase_C-like"/>
</dbReference>
<evidence type="ECO:0000313" key="15">
    <source>
        <dbReference type="Ensembl" id="ENSECAP00000083828.1"/>
    </source>
</evidence>
<evidence type="ECO:0000256" key="10">
    <source>
        <dbReference type="RuleBase" id="RU000492"/>
    </source>
</evidence>
<dbReference type="FunFam" id="3.40.50.300:FF:000877">
    <property type="entry name" value="RNA helicase"/>
    <property type="match status" value="1"/>
</dbReference>
<dbReference type="Pfam" id="PF13959">
    <property type="entry name" value="CTE_SPB4"/>
    <property type="match status" value="1"/>
</dbReference>
<dbReference type="OrthoDB" id="7396459at2759"/>
<keyword evidence="1 10" id="KW-0547">Nucleotide-binding</keyword>
<dbReference type="FunFam" id="3.40.50.300:FF:001022">
    <property type="entry name" value="RNA helicase"/>
    <property type="match status" value="1"/>
</dbReference>
<dbReference type="GO" id="GO:0005829">
    <property type="term" value="C:cytosol"/>
    <property type="evidence" value="ECO:0007669"/>
    <property type="project" value="Ensembl"/>
</dbReference>
<comment type="function">
    <text evidence="11">RNA helicase.</text>
</comment>
<keyword evidence="2 10" id="KW-0378">Hydrolase</keyword>
<protein>
    <recommendedName>
        <fullName evidence="11">ATP-dependent RNA helicase</fullName>
        <ecNumber evidence="11">3.6.4.13</ecNumber>
    </recommendedName>
</protein>
<feature type="domain" description="Helicase ATP-binding" evidence="13">
    <location>
        <begin position="40"/>
        <end position="223"/>
    </location>
</feature>
<dbReference type="GO" id="GO:0070180">
    <property type="term" value="F:large ribosomal subunit rRNA binding"/>
    <property type="evidence" value="ECO:0007669"/>
    <property type="project" value="Ensembl"/>
</dbReference>
<evidence type="ECO:0000256" key="12">
    <source>
        <dbReference type="SAM" id="MobiDB-lite"/>
    </source>
</evidence>
<organism evidence="15 16">
    <name type="scientific">Equus caballus</name>
    <name type="common">Horse</name>
    <dbReference type="NCBI Taxonomy" id="9796"/>
    <lineage>
        <taxon>Eukaryota</taxon>
        <taxon>Metazoa</taxon>
        <taxon>Chordata</taxon>
        <taxon>Craniata</taxon>
        <taxon>Vertebrata</taxon>
        <taxon>Euteleostomi</taxon>
        <taxon>Mammalia</taxon>
        <taxon>Eutheria</taxon>
        <taxon>Laurasiatheria</taxon>
        <taxon>Perissodactyla</taxon>
        <taxon>Equidae</taxon>
        <taxon>Equus</taxon>
    </lineage>
</organism>
<dbReference type="InterPro" id="IPR014001">
    <property type="entry name" value="Helicase_ATP-bd"/>
</dbReference>
<comment type="similarity">
    <text evidence="6">Belongs to the DEAD box helicase family. DDX55/SPB4 subfamily.</text>
</comment>
<evidence type="ECO:0000256" key="5">
    <source>
        <dbReference type="ARBA" id="ARBA00022884"/>
    </source>
</evidence>
<evidence type="ECO:0000256" key="1">
    <source>
        <dbReference type="ARBA" id="ARBA00022741"/>
    </source>
</evidence>
<dbReference type="GO" id="GO:0005730">
    <property type="term" value="C:nucleolus"/>
    <property type="evidence" value="ECO:0000318"/>
    <property type="project" value="GO_Central"/>
</dbReference>
<comment type="subunit">
    <text evidence="9">Interacts with 28S rRNA. Interacts with double-stranded RNA substrates in vitro; the interaction stimulates ATPase activity.</text>
</comment>
<dbReference type="SUPFAM" id="SSF52540">
    <property type="entry name" value="P-loop containing nucleoside triphosphate hydrolases"/>
    <property type="match status" value="1"/>
</dbReference>